<protein>
    <submittedName>
        <fullName evidence="5">TetR/AcrR family transcriptional regulator</fullName>
    </submittedName>
</protein>
<name>A0AAE3IYK1_9BACI</name>
<dbReference type="EMBL" id="JAOUSF010000004">
    <property type="protein sequence ID" value="MCU9614415.1"/>
    <property type="molecule type" value="Genomic_DNA"/>
</dbReference>
<dbReference type="InterPro" id="IPR039532">
    <property type="entry name" value="TetR_C_Firmicutes"/>
</dbReference>
<evidence type="ECO:0000256" key="1">
    <source>
        <dbReference type="ARBA" id="ARBA00022491"/>
    </source>
</evidence>
<dbReference type="PANTHER" id="PTHR43479">
    <property type="entry name" value="ACREF/ENVCD OPERON REPRESSOR-RELATED"/>
    <property type="match status" value="1"/>
</dbReference>
<keyword evidence="6" id="KW-1185">Reference proteome</keyword>
<feature type="DNA-binding region" description="H-T-H motif" evidence="3">
    <location>
        <begin position="31"/>
        <end position="50"/>
    </location>
</feature>
<sequence length="212" mass="24419">MIIDRRINKSKSALKDALLQLMEEKDFRKITITDLVNISNLNRGTFYKHYQSKEELLDELIDDVIHDLVHSYREPYLHTDKFAISELTSGAVKIFEHVASYAKFYTIIVNSNVLPGFQNKICDVLKQLSLLDLQNVINVKNTINRNLYSSYTSYALFGLIVEWVKEGFIYSTKYMADQLIEIISYSSFKPIIDTSKKSNVNQLISSTSLEKG</sequence>
<dbReference type="InterPro" id="IPR009057">
    <property type="entry name" value="Homeodomain-like_sf"/>
</dbReference>
<dbReference type="Pfam" id="PF00440">
    <property type="entry name" value="TetR_N"/>
    <property type="match status" value="1"/>
</dbReference>
<dbReference type="SUPFAM" id="SSF46689">
    <property type="entry name" value="Homeodomain-like"/>
    <property type="match status" value="1"/>
</dbReference>
<feature type="domain" description="HTH tetR-type" evidence="4">
    <location>
        <begin position="8"/>
        <end position="68"/>
    </location>
</feature>
<dbReference type="Pfam" id="PF14278">
    <property type="entry name" value="TetR_C_8"/>
    <property type="match status" value="1"/>
</dbReference>
<gene>
    <name evidence="5" type="ORF">OEV98_12795</name>
</gene>
<dbReference type="InterPro" id="IPR050624">
    <property type="entry name" value="HTH-type_Tx_Regulator"/>
</dbReference>
<evidence type="ECO:0000313" key="5">
    <source>
        <dbReference type="EMBL" id="MCU9614415.1"/>
    </source>
</evidence>
<reference evidence="5" key="1">
    <citation type="submission" date="2022-10" db="EMBL/GenBank/DDBJ databases">
        <title>Description of Fervidibacillus gen. nov. in the family Fervidibacillaceae fam. nov. with two species, Fervidibacillus albus sp. nov., and Fervidibacillus halotolerans sp. nov., isolated from tidal flat sediments.</title>
        <authorList>
            <person name="Kwon K.K."/>
            <person name="Yang S.-H."/>
        </authorList>
    </citation>
    <scope>NUCLEOTIDE SEQUENCE</scope>
    <source>
        <strain evidence="5">JCM 19140</strain>
    </source>
</reference>
<dbReference type="AlphaFoldDB" id="A0AAE3IYK1"/>
<comment type="caution">
    <text evidence="5">The sequence shown here is derived from an EMBL/GenBank/DDBJ whole genome shotgun (WGS) entry which is preliminary data.</text>
</comment>
<dbReference type="GO" id="GO:0003677">
    <property type="term" value="F:DNA binding"/>
    <property type="evidence" value="ECO:0007669"/>
    <property type="project" value="UniProtKB-UniRule"/>
</dbReference>
<keyword evidence="2 3" id="KW-0238">DNA-binding</keyword>
<evidence type="ECO:0000259" key="4">
    <source>
        <dbReference type="PROSITE" id="PS50977"/>
    </source>
</evidence>
<accession>A0AAE3IYK1</accession>
<evidence type="ECO:0000313" key="6">
    <source>
        <dbReference type="Proteomes" id="UP001209318"/>
    </source>
</evidence>
<evidence type="ECO:0000256" key="3">
    <source>
        <dbReference type="PROSITE-ProRule" id="PRU00335"/>
    </source>
</evidence>
<dbReference type="PROSITE" id="PS50977">
    <property type="entry name" value="HTH_TETR_2"/>
    <property type="match status" value="1"/>
</dbReference>
<dbReference type="PANTHER" id="PTHR43479:SF7">
    <property type="entry name" value="TETR-FAMILY TRANSCRIPTIONAL REGULATOR"/>
    <property type="match status" value="1"/>
</dbReference>
<evidence type="ECO:0000256" key="2">
    <source>
        <dbReference type="ARBA" id="ARBA00023125"/>
    </source>
</evidence>
<organism evidence="5 6">
    <name type="scientific">Perspicuibacillus lycopersici</name>
    <dbReference type="NCBI Taxonomy" id="1325689"/>
    <lineage>
        <taxon>Bacteria</taxon>
        <taxon>Bacillati</taxon>
        <taxon>Bacillota</taxon>
        <taxon>Bacilli</taxon>
        <taxon>Bacillales</taxon>
        <taxon>Bacillaceae</taxon>
        <taxon>Perspicuibacillus</taxon>
    </lineage>
</organism>
<dbReference type="InterPro" id="IPR001647">
    <property type="entry name" value="HTH_TetR"/>
</dbReference>
<dbReference type="Proteomes" id="UP001209318">
    <property type="component" value="Unassembled WGS sequence"/>
</dbReference>
<proteinExistence type="predicted"/>
<dbReference type="RefSeq" id="WP_263073971.1">
    <property type="nucleotide sequence ID" value="NZ_JAOUSF010000004.1"/>
</dbReference>
<keyword evidence="1" id="KW-0678">Repressor</keyword>
<dbReference type="Gene3D" id="1.10.357.10">
    <property type="entry name" value="Tetracycline Repressor, domain 2"/>
    <property type="match status" value="1"/>
</dbReference>